<keyword evidence="9" id="KW-0539">Nucleus</keyword>
<dbReference type="GO" id="GO:0005737">
    <property type="term" value="C:cytoplasm"/>
    <property type="evidence" value="ECO:0007669"/>
    <property type="project" value="UniProtKB-SubCell"/>
</dbReference>
<keyword evidence="4" id="KW-0963">Cytoplasm</keyword>
<feature type="compositionally biased region" description="Pro residues" evidence="11">
    <location>
        <begin position="347"/>
        <end position="359"/>
    </location>
</feature>
<feature type="compositionally biased region" description="Low complexity" evidence="11">
    <location>
        <begin position="336"/>
        <end position="346"/>
    </location>
</feature>
<dbReference type="Gene3D" id="3.90.1030.20">
    <property type="entry name" value="DNA polymerase delta, p66 (Cdc27) subunit, wHTH domain"/>
    <property type="match status" value="1"/>
</dbReference>
<dbReference type="PANTHER" id="PTHR17598">
    <property type="entry name" value="DNA POLYMERASE DELTA SUBUNIT 3"/>
    <property type="match status" value="1"/>
</dbReference>
<dbReference type="OrthoDB" id="514823at2759"/>
<dbReference type="GO" id="GO:0006271">
    <property type="term" value="P:DNA strand elongation involved in DNA replication"/>
    <property type="evidence" value="ECO:0007669"/>
    <property type="project" value="TreeGrafter"/>
</dbReference>
<accession>A0A7J7X1B6</accession>
<evidence type="ECO:0000256" key="6">
    <source>
        <dbReference type="ARBA" id="ARBA00022763"/>
    </source>
</evidence>
<dbReference type="EMBL" id="JACAGB010000009">
    <property type="protein sequence ID" value="KAF6343463.1"/>
    <property type="molecule type" value="Genomic_DNA"/>
</dbReference>
<dbReference type="InterPro" id="IPR019038">
    <property type="entry name" value="POLD3"/>
</dbReference>
<dbReference type="AlphaFoldDB" id="A0A7J7X1B6"/>
<comment type="caution">
    <text evidence="12">The sequence shown here is derived from an EMBL/GenBank/DDBJ whole genome shotgun (WGS) entry which is preliminary data.</text>
</comment>
<feature type="region of interest" description="Disordered" evidence="11">
    <location>
        <begin position="146"/>
        <end position="230"/>
    </location>
</feature>
<dbReference type="GO" id="GO:0043625">
    <property type="term" value="C:delta DNA polymerase complex"/>
    <property type="evidence" value="ECO:0007669"/>
    <property type="project" value="InterPro"/>
</dbReference>
<feature type="compositionally biased region" description="Polar residues" evidence="11">
    <location>
        <begin position="155"/>
        <end position="171"/>
    </location>
</feature>
<evidence type="ECO:0000256" key="7">
    <source>
        <dbReference type="ARBA" id="ARBA00022769"/>
    </source>
</evidence>
<evidence type="ECO:0000256" key="8">
    <source>
        <dbReference type="ARBA" id="ARBA00023204"/>
    </source>
</evidence>
<feature type="compositionally biased region" description="Basic and acidic residues" evidence="11">
    <location>
        <begin position="284"/>
        <end position="294"/>
    </location>
</feature>
<evidence type="ECO:0000256" key="11">
    <source>
        <dbReference type="SAM" id="MobiDB-lite"/>
    </source>
</evidence>
<evidence type="ECO:0000313" key="13">
    <source>
        <dbReference type="Proteomes" id="UP000558488"/>
    </source>
</evidence>
<organism evidence="12 13">
    <name type="scientific">Pipistrellus kuhlii</name>
    <name type="common">Kuhl's pipistrelle</name>
    <dbReference type="NCBI Taxonomy" id="59472"/>
    <lineage>
        <taxon>Eukaryota</taxon>
        <taxon>Metazoa</taxon>
        <taxon>Chordata</taxon>
        <taxon>Craniata</taxon>
        <taxon>Vertebrata</taxon>
        <taxon>Euteleostomi</taxon>
        <taxon>Mammalia</taxon>
        <taxon>Eutheria</taxon>
        <taxon>Laurasiatheria</taxon>
        <taxon>Chiroptera</taxon>
        <taxon>Yangochiroptera</taxon>
        <taxon>Vespertilionidae</taxon>
        <taxon>Pipistrellus</taxon>
    </lineage>
</organism>
<evidence type="ECO:0000313" key="12">
    <source>
        <dbReference type="EMBL" id="KAF6343463.1"/>
    </source>
</evidence>
<evidence type="ECO:0000256" key="3">
    <source>
        <dbReference type="ARBA" id="ARBA00017589"/>
    </source>
</evidence>
<comment type="subcellular location">
    <subcellularLocation>
        <location evidence="2">Cytoplasm</location>
    </subcellularLocation>
    <subcellularLocation>
        <location evidence="1">Nucleus</location>
    </subcellularLocation>
</comment>
<gene>
    <name evidence="12" type="ORF">mPipKuh1_013813</name>
</gene>
<keyword evidence="8" id="KW-0234">DNA repair</keyword>
<dbReference type="GO" id="GO:1904161">
    <property type="term" value="P:DNA synthesis involved in UV-damage excision repair"/>
    <property type="evidence" value="ECO:0007669"/>
    <property type="project" value="TreeGrafter"/>
</dbReference>
<evidence type="ECO:0000256" key="2">
    <source>
        <dbReference type="ARBA" id="ARBA00004496"/>
    </source>
</evidence>
<dbReference type="InterPro" id="IPR041913">
    <property type="entry name" value="POLD3_sf"/>
</dbReference>
<dbReference type="Proteomes" id="UP000558488">
    <property type="component" value="Unassembled WGS sequence"/>
</dbReference>
<keyword evidence="7" id="KW-0228">DNA excision</keyword>
<evidence type="ECO:0000256" key="4">
    <source>
        <dbReference type="ARBA" id="ARBA00022490"/>
    </source>
</evidence>
<feature type="region of interest" description="Disordered" evidence="11">
    <location>
        <begin position="272"/>
        <end position="388"/>
    </location>
</feature>
<evidence type="ECO:0000256" key="10">
    <source>
        <dbReference type="ARBA" id="ARBA00083711"/>
    </source>
</evidence>
<evidence type="ECO:0000256" key="9">
    <source>
        <dbReference type="ARBA" id="ARBA00023242"/>
    </source>
</evidence>
<feature type="compositionally biased region" description="Basic and acidic residues" evidence="11">
    <location>
        <begin position="430"/>
        <end position="439"/>
    </location>
</feature>
<dbReference type="PANTHER" id="PTHR17598:SF13">
    <property type="entry name" value="DNA POLYMERASE DELTA SUBUNIT 3"/>
    <property type="match status" value="1"/>
</dbReference>
<evidence type="ECO:0000256" key="5">
    <source>
        <dbReference type="ARBA" id="ARBA00022705"/>
    </source>
</evidence>
<sequence length="464" mass="51109">MADQLYLENIDEFVTDQNKIVTYKWLSYTLGVHVNQAKQMLYDYVERKRKENSGAQLHVTYLVSGSLVQNGHVCHKVAVVREDKLEAVKSKLAVTASVHVYSIQKAMLKDSGPLFNTDYDILKSNLQNCSKFSAIQCAAAVPRASETSSSEKFEQSNLQVSSETQATSELTANGHGPPTSKQIPHQPKGIMGMFASKAASKSQDTNKETKTEAKEVTNASSASSKAPGKGTVMSNFFGKAAMNKLKVNLDSEQEVKEEKVVEQPLLSVTEPKLAAPAGLKKSSKKAEPVKMQQKEKKKGKRVEFSDDETKETVNMKKKRRRLKLPESDSSEDEVVPDSPGIYEAESPSPPPSASPPPEPATKTEPEPPSVKSLSGENKRKRKRVLKSKTFVDEDGCIVTEKVYESESCTDSEEELKMKTSSTHRPPAVTVKKEPKEERKGPKKGTAALGKANRQVSITGFFQRK</sequence>
<feature type="compositionally biased region" description="Basic and acidic residues" evidence="11">
    <location>
        <begin position="204"/>
        <end position="215"/>
    </location>
</feature>
<feature type="compositionally biased region" description="Polar residues" evidence="11">
    <location>
        <begin position="453"/>
        <end position="464"/>
    </location>
</feature>
<dbReference type="GO" id="GO:0003887">
    <property type="term" value="F:DNA-directed DNA polymerase activity"/>
    <property type="evidence" value="ECO:0007669"/>
    <property type="project" value="TreeGrafter"/>
</dbReference>
<dbReference type="GO" id="GO:0006297">
    <property type="term" value="P:nucleotide-excision repair, DNA gap filling"/>
    <property type="evidence" value="ECO:0007669"/>
    <property type="project" value="TreeGrafter"/>
</dbReference>
<protein>
    <recommendedName>
        <fullName evidence="3">DNA polymerase delta subunit 3</fullName>
    </recommendedName>
    <alternativeName>
        <fullName evidence="10">DNA polymerase delta subunit p66</fullName>
    </alternativeName>
</protein>
<feature type="region of interest" description="Disordered" evidence="11">
    <location>
        <begin position="404"/>
        <end position="464"/>
    </location>
</feature>
<name>A0A7J7X1B6_PIPKU</name>
<reference evidence="12 13" key="1">
    <citation type="journal article" date="2020" name="Nature">
        <title>Six reference-quality genomes reveal evolution of bat adaptations.</title>
        <authorList>
            <person name="Jebb D."/>
            <person name="Huang Z."/>
            <person name="Pippel M."/>
            <person name="Hughes G.M."/>
            <person name="Lavrichenko K."/>
            <person name="Devanna P."/>
            <person name="Winkler S."/>
            <person name="Jermiin L.S."/>
            <person name="Skirmuntt E.C."/>
            <person name="Katzourakis A."/>
            <person name="Burkitt-Gray L."/>
            <person name="Ray D.A."/>
            <person name="Sullivan K.A.M."/>
            <person name="Roscito J.G."/>
            <person name="Kirilenko B.M."/>
            <person name="Davalos L.M."/>
            <person name="Corthals A.P."/>
            <person name="Power M.L."/>
            <person name="Jones G."/>
            <person name="Ransome R.D."/>
            <person name="Dechmann D.K.N."/>
            <person name="Locatelli A.G."/>
            <person name="Puechmaille S.J."/>
            <person name="Fedrigo O."/>
            <person name="Jarvis E.D."/>
            <person name="Hiller M."/>
            <person name="Vernes S.C."/>
            <person name="Myers E.W."/>
            <person name="Teeling E.C."/>
        </authorList>
    </citation>
    <scope>NUCLEOTIDE SEQUENCE [LARGE SCALE GENOMIC DNA]</scope>
    <source>
        <strain evidence="12">MPipKuh1</strain>
        <tissue evidence="12">Flight muscle</tissue>
    </source>
</reference>
<dbReference type="FunFam" id="3.90.1030.20:FF:000001">
    <property type="entry name" value="DNA polymerase delta 3, accessory subunit"/>
    <property type="match status" value="1"/>
</dbReference>
<proteinExistence type="predicted"/>
<evidence type="ECO:0000256" key="1">
    <source>
        <dbReference type="ARBA" id="ARBA00004123"/>
    </source>
</evidence>
<keyword evidence="6" id="KW-0227">DNA damage</keyword>
<keyword evidence="5" id="KW-0235">DNA replication</keyword>
<dbReference type="Pfam" id="PF09507">
    <property type="entry name" value="CDC27"/>
    <property type="match status" value="1"/>
</dbReference>
<keyword evidence="13" id="KW-1185">Reference proteome</keyword>